<dbReference type="PROSITE" id="PS50893">
    <property type="entry name" value="ABC_TRANSPORTER_2"/>
    <property type="match status" value="1"/>
</dbReference>
<dbReference type="InterPro" id="IPR036640">
    <property type="entry name" value="ABC1_TM_sf"/>
</dbReference>
<name>A0ABS0EKK3_9FLAO</name>
<protein>
    <submittedName>
        <fullName evidence="10">ABC transporter ATP-binding protein</fullName>
    </submittedName>
</protein>
<evidence type="ECO:0000313" key="11">
    <source>
        <dbReference type="Proteomes" id="UP000611215"/>
    </source>
</evidence>
<feature type="domain" description="ABC transmembrane type-1" evidence="9">
    <location>
        <begin position="43"/>
        <end position="331"/>
    </location>
</feature>
<dbReference type="GO" id="GO:0005524">
    <property type="term" value="F:ATP binding"/>
    <property type="evidence" value="ECO:0007669"/>
    <property type="project" value="UniProtKB-KW"/>
</dbReference>
<dbReference type="InterPro" id="IPR039421">
    <property type="entry name" value="Type_1_exporter"/>
</dbReference>
<keyword evidence="11" id="KW-1185">Reference proteome</keyword>
<comment type="caution">
    <text evidence="10">The sequence shown here is derived from an EMBL/GenBank/DDBJ whole genome shotgun (WGS) entry which is preliminary data.</text>
</comment>
<reference evidence="10 11" key="1">
    <citation type="submission" date="2020-11" db="EMBL/GenBank/DDBJ databases">
        <title>Winogradskyella marina sp. nov., isolated from marine sediment.</title>
        <authorList>
            <person name="Bo J."/>
            <person name="Wang S."/>
            <person name="Song X."/>
            <person name="Du Z."/>
        </authorList>
    </citation>
    <scope>NUCLEOTIDE SEQUENCE [LARGE SCALE GENOMIC DNA]</scope>
    <source>
        <strain evidence="10 11">F6397</strain>
    </source>
</reference>
<dbReference type="InterPro" id="IPR017871">
    <property type="entry name" value="ABC_transporter-like_CS"/>
</dbReference>
<dbReference type="Gene3D" id="1.20.1560.10">
    <property type="entry name" value="ABC transporter type 1, transmembrane domain"/>
    <property type="match status" value="1"/>
</dbReference>
<dbReference type="Gene3D" id="3.40.50.300">
    <property type="entry name" value="P-loop containing nucleotide triphosphate hydrolases"/>
    <property type="match status" value="1"/>
</dbReference>
<dbReference type="PANTHER" id="PTHR43394">
    <property type="entry name" value="ATP-DEPENDENT PERMEASE MDL1, MITOCHONDRIAL"/>
    <property type="match status" value="1"/>
</dbReference>
<feature type="transmembrane region" description="Helical" evidence="7">
    <location>
        <begin position="185"/>
        <end position="204"/>
    </location>
</feature>
<dbReference type="InterPro" id="IPR003593">
    <property type="entry name" value="AAA+_ATPase"/>
</dbReference>
<feature type="domain" description="ABC transporter" evidence="8">
    <location>
        <begin position="365"/>
        <end position="605"/>
    </location>
</feature>
<gene>
    <name evidence="10" type="ORF">ITJ86_04875</name>
</gene>
<dbReference type="RefSeq" id="WP_195870482.1">
    <property type="nucleotide sequence ID" value="NZ_JADOET010000002.1"/>
</dbReference>
<keyword evidence="6 7" id="KW-0472">Membrane</keyword>
<evidence type="ECO:0000259" key="8">
    <source>
        <dbReference type="PROSITE" id="PS50893"/>
    </source>
</evidence>
<evidence type="ECO:0000256" key="1">
    <source>
        <dbReference type="ARBA" id="ARBA00004651"/>
    </source>
</evidence>
<evidence type="ECO:0000256" key="6">
    <source>
        <dbReference type="ARBA" id="ARBA00023136"/>
    </source>
</evidence>
<proteinExistence type="predicted"/>
<dbReference type="Proteomes" id="UP000611215">
    <property type="component" value="Unassembled WGS sequence"/>
</dbReference>
<comment type="subcellular location">
    <subcellularLocation>
        <location evidence="1">Cell membrane</location>
        <topology evidence="1">Multi-pass membrane protein</topology>
    </subcellularLocation>
</comment>
<feature type="transmembrane region" description="Helical" evidence="7">
    <location>
        <begin position="41"/>
        <end position="63"/>
    </location>
</feature>
<dbReference type="InterPro" id="IPR027417">
    <property type="entry name" value="P-loop_NTPase"/>
</dbReference>
<accession>A0ABS0EKK3</accession>
<keyword evidence="3" id="KW-0547">Nucleotide-binding</keyword>
<evidence type="ECO:0000256" key="4">
    <source>
        <dbReference type="ARBA" id="ARBA00022840"/>
    </source>
</evidence>
<keyword evidence="2 7" id="KW-0812">Transmembrane</keyword>
<dbReference type="PROSITE" id="PS00211">
    <property type="entry name" value="ABC_TRANSPORTER_1"/>
    <property type="match status" value="1"/>
</dbReference>
<evidence type="ECO:0000256" key="5">
    <source>
        <dbReference type="ARBA" id="ARBA00022989"/>
    </source>
</evidence>
<dbReference type="InterPro" id="IPR003439">
    <property type="entry name" value="ABC_transporter-like_ATP-bd"/>
</dbReference>
<dbReference type="Pfam" id="PF00005">
    <property type="entry name" value="ABC_tran"/>
    <property type="match status" value="1"/>
</dbReference>
<sequence>MRRRTPTSLKDDNKTSIKSSFNALVYIPRFFKEIWKVNKGLFLLSAFCRLIGALLPVVILWVGKLIIDEIILQISLDVPDYNSLWTYVAMEFGLIILSDLISRAISLTDGLLGDEYNIATSVTIIKKTNQINISLLEDSEFYDKLERARTQTTGRVALMSNVLGQAQSAISIATLVAGLIYFEPYLIILLVLSIIPSFINEVRFSQRQYSLARSWTSERRELDYLRFIGANDKTAKEIKLFGLTDFVVDRFKNLSEEYYQLNKTLSIKRSALGFLFNVLGSLSYYGAYVFIIYRVLSGAITLGELTFLSGSFNRLMRNLQDFFSKFTRISESALYLKDYFDFIDISIVSKVKEDMPLPKQIKTGFEFKDVRFAYPNSEVEILKGITFNLKAGEKLAFVGQNGAGKTTLIKLLLRFYEPTSGEILLDGTNINRFNIAEYQEYFGVIFQDFFRYEFTVKENIAIGNIDELNNQDKIINAAELSLANEVVSELKHGYNQQLGKRFSNGQELSGGQWQKVALARAYMKSAEVMILDEPTSALDARAESEVFGRFIGLTEGKTSIIISHRFSTVRQANRILVLEHGKVLEIGTHEELVAKQGLYSELFTLQAEGYQ</sequence>
<evidence type="ECO:0000259" key="9">
    <source>
        <dbReference type="PROSITE" id="PS50929"/>
    </source>
</evidence>
<feature type="transmembrane region" description="Helical" evidence="7">
    <location>
        <begin position="271"/>
        <end position="293"/>
    </location>
</feature>
<keyword evidence="5 7" id="KW-1133">Transmembrane helix</keyword>
<organism evidence="10 11">
    <name type="scientific">Winogradskyella marina</name>
    <dbReference type="NCBI Taxonomy" id="2785530"/>
    <lineage>
        <taxon>Bacteria</taxon>
        <taxon>Pseudomonadati</taxon>
        <taxon>Bacteroidota</taxon>
        <taxon>Flavobacteriia</taxon>
        <taxon>Flavobacteriales</taxon>
        <taxon>Flavobacteriaceae</taxon>
        <taxon>Winogradskyella</taxon>
    </lineage>
</organism>
<dbReference type="SUPFAM" id="SSF90123">
    <property type="entry name" value="ABC transporter transmembrane region"/>
    <property type="match status" value="1"/>
</dbReference>
<dbReference type="InterPro" id="IPR011527">
    <property type="entry name" value="ABC1_TM_dom"/>
</dbReference>
<dbReference type="EMBL" id="JADOET010000002">
    <property type="protein sequence ID" value="MBF8149216.1"/>
    <property type="molecule type" value="Genomic_DNA"/>
</dbReference>
<keyword evidence="4 10" id="KW-0067">ATP-binding</keyword>
<dbReference type="PANTHER" id="PTHR43394:SF1">
    <property type="entry name" value="ATP-BINDING CASSETTE SUB-FAMILY B MEMBER 10, MITOCHONDRIAL"/>
    <property type="match status" value="1"/>
</dbReference>
<evidence type="ECO:0000313" key="10">
    <source>
        <dbReference type="EMBL" id="MBF8149216.1"/>
    </source>
</evidence>
<dbReference type="SMART" id="SM00382">
    <property type="entry name" value="AAA"/>
    <property type="match status" value="1"/>
</dbReference>
<dbReference type="PROSITE" id="PS50929">
    <property type="entry name" value="ABC_TM1F"/>
    <property type="match status" value="1"/>
</dbReference>
<dbReference type="SUPFAM" id="SSF52540">
    <property type="entry name" value="P-loop containing nucleoside triphosphate hydrolases"/>
    <property type="match status" value="1"/>
</dbReference>
<evidence type="ECO:0000256" key="3">
    <source>
        <dbReference type="ARBA" id="ARBA00022741"/>
    </source>
</evidence>
<evidence type="ECO:0000256" key="2">
    <source>
        <dbReference type="ARBA" id="ARBA00022692"/>
    </source>
</evidence>
<evidence type="ECO:0000256" key="7">
    <source>
        <dbReference type="SAM" id="Phobius"/>
    </source>
</evidence>